<name>A0A1L9S1I5_ASPWE</name>
<dbReference type="AlphaFoldDB" id="A0A1L9S1I5"/>
<dbReference type="PANTHER" id="PTHR42103">
    <property type="entry name" value="ALPHA/BETA-HYDROLASES SUPERFAMILY PROTEIN"/>
    <property type="match status" value="1"/>
</dbReference>
<proteinExistence type="predicted"/>
<organism evidence="2 3">
    <name type="scientific">Aspergillus wentii DTO 134E9</name>
    <dbReference type="NCBI Taxonomy" id="1073089"/>
    <lineage>
        <taxon>Eukaryota</taxon>
        <taxon>Fungi</taxon>
        <taxon>Dikarya</taxon>
        <taxon>Ascomycota</taxon>
        <taxon>Pezizomycotina</taxon>
        <taxon>Eurotiomycetes</taxon>
        <taxon>Eurotiomycetidae</taxon>
        <taxon>Eurotiales</taxon>
        <taxon>Aspergillaceae</taxon>
        <taxon>Aspergillus</taxon>
        <taxon>Aspergillus subgen. Cremei</taxon>
    </lineage>
</organism>
<dbReference type="OrthoDB" id="10260961at2759"/>
<feature type="domain" description="Xaa-Pro dipeptidyl-peptidase-like" evidence="1">
    <location>
        <begin position="17"/>
        <end position="106"/>
    </location>
</feature>
<evidence type="ECO:0000313" key="3">
    <source>
        <dbReference type="Proteomes" id="UP000184383"/>
    </source>
</evidence>
<dbReference type="RefSeq" id="XP_040694669.1">
    <property type="nucleotide sequence ID" value="XM_040827523.1"/>
</dbReference>
<dbReference type="Pfam" id="PF02129">
    <property type="entry name" value="Peptidase_S15"/>
    <property type="match status" value="1"/>
</dbReference>
<dbReference type="Proteomes" id="UP000184383">
    <property type="component" value="Unassembled WGS sequence"/>
</dbReference>
<dbReference type="PANTHER" id="PTHR42103:SF2">
    <property type="entry name" value="AB HYDROLASE-1 DOMAIN-CONTAINING PROTEIN"/>
    <property type="match status" value="1"/>
</dbReference>
<dbReference type="VEuPathDB" id="FungiDB:ASPWEDRAFT_102930"/>
<gene>
    <name evidence="2" type="ORF">ASPWEDRAFT_102930</name>
</gene>
<sequence length="336" mass="37065">MHLSSPTFEFFVPSVYDGTQLDCRIYLPREFQRLESASSWQKRGAIVAHPYASLGGCYDDPVVGFVGGELLKAGYVVLTFNFRGAGESEGRTSWTAKPELADYVSIYGFILRFLHGLRVKSLSTQADDLTANSENSTADVRIILGGYSYGSLIASHLPKIDVIMELFRKPSDGTVVQEICKVAENIAASSIEKLRTRVEMPTLGKSSFTDDGMNSTKITKPAISYLLISPLLPPVSFFLTVFSKLSLDVGVGESSKQIPCPKPADQLCANRSLAIYGNQDTFTSASKLHKWSGELCSDPRSNLQCREIDGAGHFWREKGVEAQARDTLRNWLRQMP</sequence>
<evidence type="ECO:0000259" key="1">
    <source>
        <dbReference type="Pfam" id="PF02129"/>
    </source>
</evidence>
<accession>A0A1L9S1I5</accession>
<dbReference type="InterPro" id="IPR000383">
    <property type="entry name" value="Xaa-Pro-like_dom"/>
</dbReference>
<dbReference type="Gene3D" id="3.40.50.1820">
    <property type="entry name" value="alpha/beta hydrolase"/>
    <property type="match status" value="1"/>
</dbReference>
<keyword evidence="3" id="KW-1185">Reference proteome</keyword>
<dbReference type="STRING" id="1073089.A0A1L9S1I5"/>
<dbReference type="GO" id="GO:0016787">
    <property type="term" value="F:hydrolase activity"/>
    <property type="evidence" value="ECO:0007669"/>
    <property type="project" value="InterPro"/>
</dbReference>
<dbReference type="SUPFAM" id="SSF53474">
    <property type="entry name" value="alpha/beta-Hydrolases"/>
    <property type="match status" value="1"/>
</dbReference>
<dbReference type="InterPro" id="IPR029058">
    <property type="entry name" value="AB_hydrolase_fold"/>
</dbReference>
<evidence type="ECO:0000313" key="2">
    <source>
        <dbReference type="EMBL" id="OJJ40993.1"/>
    </source>
</evidence>
<protein>
    <recommendedName>
        <fullName evidence="1">Xaa-Pro dipeptidyl-peptidase-like domain-containing protein</fullName>
    </recommendedName>
</protein>
<dbReference type="GeneID" id="63743371"/>
<dbReference type="EMBL" id="KV878209">
    <property type="protein sequence ID" value="OJJ40993.1"/>
    <property type="molecule type" value="Genomic_DNA"/>
</dbReference>
<reference evidence="3" key="1">
    <citation type="journal article" date="2017" name="Genome Biol.">
        <title>Comparative genomics reveals high biological diversity and specific adaptations in the industrially and medically important fungal genus Aspergillus.</title>
        <authorList>
            <person name="de Vries R.P."/>
            <person name="Riley R."/>
            <person name="Wiebenga A."/>
            <person name="Aguilar-Osorio G."/>
            <person name="Amillis S."/>
            <person name="Uchima C.A."/>
            <person name="Anderluh G."/>
            <person name="Asadollahi M."/>
            <person name="Askin M."/>
            <person name="Barry K."/>
            <person name="Battaglia E."/>
            <person name="Bayram O."/>
            <person name="Benocci T."/>
            <person name="Braus-Stromeyer S.A."/>
            <person name="Caldana C."/>
            <person name="Canovas D."/>
            <person name="Cerqueira G.C."/>
            <person name="Chen F."/>
            <person name="Chen W."/>
            <person name="Choi C."/>
            <person name="Clum A."/>
            <person name="Dos Santos R.A."/>
            <person name="Damasio A.R."/>
            <person name="Diallinas G."/>
            <person name="Emri T."/>
            <person name="Fekete E."/>
            <person name="Flipphi M."/>
            <person name="Freyberg S."/>
            <person name="Gallo A."/>
            <person name="Gournas C."/>
            <person name="Habgood R."/>
            <person name="Hainaut M."/>
            <person name="Harispe M.L."/>
            <person name="Henrissat B."/>
            <person name="Hilden K.S."/>
            <person name="Hope R."/>
            <person name="Hossain A."/>
            <person name="Karabika E."/>
            <person name="Karaffa L."/>
            <person name="Karanyi Z."/>
            <person name="Krasevec N."/>
            <person name="Kuo A."/>
            <person name="Kusch H."/>
            <person name="LaButti K."/>
            <person name="Lagendijk E.L."/>
            <person name="Lapidus A."/>
            <person name="Levasseur A."/>
            <person name="Lindquist E."/>
            <person name="Lipzen A."/>
            <person name="Logrieco A.F."/>
            <person name="MacCabe A."/>
            <person name="Maekelae M.R."/>
            <person name="Malavazi I."/>
            <person name="Melin P."/>
            <person name="Meyer V."/>
            <person name="Mielnichuk N."/>
            <person name="Miskei M."/>
            <person name="Molnar A.P."/>
            <person name="Mule G."/>
            <person name="Ngan C.Y."/>
            <person name="Orejas M."/>
            <person name="Orosz E."/>
            <person name="Ouedraogo J.P."/>
            <person name="Overkamp K.M."/>
            <person name="Park H.-S."/>
            <person name="Perrone G."/>
            <person name="Piumi F."/>
            <person name="Punt P.J."/>
            <person name="Ram A.F."/>
            <person name="Ramon A."/>
            <person name="Rauscher S."/>
            <person name="Record E."/>
            <person name="Riano-Pachon D.M."/>
            <person name="Robert V."/>
            <person name="Roehrig J."/>
            <person name="Ruller R."/>
            <person name="Salamov A."/>
            <person name="Salih N.S."/>
            <person name="Samson R.A."/>
            <person name="Sandor E."/>
            <person name="Sanguinetti M."/>
            <person name="Schuetze T."/>
            <person name="Sepcic K."/>
            <person name="Shelest E."/>
            <person name="Sherlock G."/>
            <person name="Sophianopoulou V."/>
            <person name="Squina F.M."/>
            <person name="Sun H."/>
            <person name="Susca A."/>
            <person name="Todd R.B."/>
            <person name="Tsang A."/>
            <person name="Unkles S.E."/>
            <person name="van de Wiele N."/>
            <person name="van Rossen-Uffink D."/>
            <person name="Oliveira J.V."/>
            <person name="Vesth T.C."/>
            <person name="Visser J."/>
            <person name="Yu J.-H."/>
            <person name="Zhou M."/>
            <person name="Andersen M.R."/>
            <person name="Archer D.B."/>
            <person name="Baker S.E."/>
            <person name="Benoit I."/>
            <person name="Brakhage A.A."/>
            <person name="Braus G.H."/>
            <person name="Fischer R."/>
            <person name="Frisvad J.C."/>
            <person name="Goldman G.H."/>
            <person name="Houbraken J."/>
            <person name="Oakley B."/>
            <person name="Pocsi I."/>
            <person name="Scazzocchio C."/>
            <person name="Seiboth B."/>
            <person name="vanKuyk P.A."/>
            <person name="Wortman J."/>
            <person name="Dyer P.S."/>
            <person name="Grigoriev I.V."/>
        </authorList>
    </citation>
    <scope>NUCLEOTIDE SEQUENCE [LARGE SCALE GENOMIC DNA]</scope>
    <source>
        <strain evidence="3">DTO 134E9</strain>
    </source>
</reference>